<sequence>MTTALIFGPTGAVGSQILATLLSSSTCTSLTTISRRAPQIQTQVSKLKTIIETDTARWGSMISTLSPAPSVVFNAVGTTMASAGSIATQWAIDHDLCVENAKAAKAAGVKTPFALTPYAKMKRGVENAIKELDFENAIILRPGMILGRESPKNKWLEDIFDGLKKISQDFQDRWAQDQTTIGRAAVAAVKMVEEGKALEKFWVLEQSDIVRLGRDEWKDGALAKNSLPRNLFLGITGILWSFSITPKKDAQGQDTLPNPDSLIVGLAARPEPFEVNMSPRDETRACIVREKWKDARRLLDLETKQWKETPEGDWDASLRHIHNHTSNMIKQTLLLISGTAFASAAYPGSGNAFGSSNDTAFVDANRNPNMTKSVPFQMGDRNFTFSVNVAEFTPDVSTNVQNPRIAASFYALEWSGDTGLNDTVAAAESLSGMQMPRLCVSLPLGLLSASSNNGYNEKDDGDCTGALGKDCVNDLMQTSYELNSACMGNLPQSCTSKLDTGGIGSTSLLNWDSSQNSSSPDMQTSPFDFYYWSSPVYSAGNDTAYQRESERLHVVIFAGKNTCPVCVRVKTDHLNKKSPATSGAAGSLTGSTMSMMIIALSAGLWMA</sequence>
<evidence type="ECO:0000313" key="7">
    <source>
        <dbReference type="EMBL" id="KAG9986432.1"/>
    </source>
</evidence>
<gene>
    <name evidence="7" type="ORF">KCU98_g4038</name>
</gene>
<proteinExistence type="inferred from homology"/>
<comment type="subcellular location">
    <subcellularLocation>
        <location evidence="1">Mitochondrion outer membrane</location>
        <topology evidence="1">Peripheral membrane protein</topology>
    </subcellularLocation>
</comment>
<reference evidence="7" key="1">
    <citation type="journal article" date="2021" name="J Fungi (Basel)">
        <title>Virulence traits and population genomics of the black yeast Aureobasidium melanogenum.</title>
        <authorList>
            <person name="Cernosa A."/>
            <person name="Sun X."/>
            <person name="Gostincar C."/>
            <person name="Fang C."/>
            <person name="Gunde-Cimerman N."/>
            <person name="Song Z."/>
        </authorList>
    </citation>
    <scope>NUCLEOTIDE SEQUENCE</scope>
    <source>
        <strain evidence="7">EXF-9298</strain>
    </source>
</reference>
<dbReference type="GO" id="GO:0005741">
    <property type="term" value="C:mitochondrial outer membrane"/>
    <property type="evidence" value="ECO:0007669"/>
    <property type="project" value="UniProtKB-SubCell"/>
</dbReference>
<dbReference type="AlphaFoldDB" id="A0A9P8FYT1"/>
<dbReference type="Proteomes" id="UP000729357">
    <property type="component" value="Unassembled WGS sequence"/>
</dbReference>
<comment type="caution">
    <text evidence="7">The sequence shown here is derived from an EMBL/GenBank/DDBJ whole genome shotgun (WGS) entry which is preliminary data.</text>
</comment>
<name>A0A9P8FYT1_AURME</name>
<evidence type="ECO:0000256" key="1">
    <source>
        <dbReference type="ARBA" id="ARBA00004450"/>
    </source>
</evidence>
<evidence type="ECO:0000256" key="2">
    <source>
        <dbReference type="ARBA" id="ARBA00006617"/>
    </source>
</evidence>
<evidence type="ECO:0000256" key="4">
    <source>
        <dbReference type="ARBA" id="ARBA00023128"/>
    </source>
</evidence>
<keyword evidence="5" id="KW-0472">Membrane</keyword>
<keyword evidence="8" id="KW-1185">Reference proteome</keyword>
<evidence type="ECO:0000259" key="6">
    <source>
        <dbReference type="Pfam" id="PF01370"/>
    </source>
</evidence>
<accession>A0A9P8FYT1</accession>
<dbReference type="SUPFAM" id="SSF51735">
    <property type="entry name" value="NAD(P)-binding Rossmann-fold domains"/>
    <property type="match status" value="1"/>
</dbReference>
<evidence type="ECO:0000313" key="8">
    <source>
        <dbReference type="Proteomes" id="UP000729357"/>
    </source>
</evidence>
<dbReference type="InterPro" id="IPR001509">
    <property type="entry name" value="Epimerase_deHydtase"/>
</dbReference>
<dbReference type="Pfam" id="PF01370">
    <property type="entry name" value="Epimerase"/>
    <property type="match status" value="1"/>
</dbReference>
<reference evidence="7" key="2">
    <citation type="submission" date="2021-08" db="EMBL/GenBank/DDBJ databases">
        <authorList>
            <person name="Gostincar C."/>
            <person name="Sun X."/>
            <person name="Song Z."/>
            <person name="Gunde-Cimerman N."/>
        </authorList>
    </citation>
    <scope>NUCLEOTIDE SEQUENCE</scope>
    <source>
        <strain evidence="7">EXF-9298</strain>
    </source>
</reference>
<organism evidence="7 8">
    <name type="scientific">Aureobasidium melanogenum</name>
    <name type="common">Aureobasidium pullulans var. melanogenum</name>
    <dbReference type="NCBI Taxonomy" id="46634"/>
    <lineage>
        <taxon>Eukaryota</taxon>
        <taxon>Fungi</taxon>
        <taxon>Dikarya</taxon>
        <taxon>Ascomycota</taxon>
        <taxon>Pezizomycotina</taxon>
        <taxon>Dothideomycetes</taxon>
        <taxon>Dothideomycetidae</taxon>
        <taxon>Dothideales</taxon>
        <taxon>Saccotheciaceae</taxon>
        <taxon>Aureobasidium</taxon>
    </lineage>
</organism>
<keyword evidence="3" id="KW-1000">Mitochondrion outer membrane</keyword>
<feature type="non-terminal residue" evidence="7">
    <location>
        <position position="1"/>
    </location>
</feature>
<dbReference type="EMBL" id="JAHFXS010000307">
    <property type="protein sequence ID" value="KAG9986432.1"/>
    <property type="molecule type" value="Genomic_DNA"/>
</dbReference>
<feature type="domain" description="NAD-dependent epimerase/dehydratase" evidence="6">
    <location>
        <begin position="4"/>
        <end position="113"/>
    </location>
</feature>
<dbReference type="PANTHER" id="PTHR14097">
    <property type="entry name" value="OXIDOREDUCTASE HTATIP2"/>
    <property type="match status" value="1"/>
</dbReference>
<comment type="similarity">
    <text evidence="2">Belongs to the FMP52 family.</text>
</comment>
<dbReference type="Gene3D" id="3.40.50.720">
    <property type="entry name" value="NAD(P)-binding Rossmann-like Domain"/>
    <property type="match status" value="1"/>
</dbReference>
<evidence type="ECO:0000256" key="3">
    <source>
        <dbReference type="ARBA" id="ARBA00022787"/>
    </source>
</evidence>
<dbReference type="GO" id="GO:0051170">
    <property type="term" value="P:import into nucleus"/>
    <property type="evidence" value="ECO:0007669"/>
    <property type="project" value="TreeGrafter"/>
</dbReference>
<keyword evidence="4" id="KW-0496">Mitochondrion</keyword>
<dbReference type="PANTHER" id="PTHR14097:SF7">
    <property type="entry name" value="OXIDOREDUCTASE HTATIP2"/>
    <property type="match status" value="1"/>
</dbReference>
<evidence type="ECO:0000256" key="5">
    <source>
        <dbReference type="ARBA" id="ARBA00023136"/>
    </source>
</evidence>
<protein>
    <submittedName>
        <fullName evidence="7">NAD(P)-binding protein</fullName>
    </submittedName>
</protein>
<dbReference type="InterPro" id="IPR036291">
    <property type="entry name" value="NAD(P)-bd_dom_sf"/>
</dbReference>